<protein>
    <submittedName>
        <fullName evidence="2">Uncharacterized protein</fullName>
    </submittedName>
</protein>
<reference evidence="2" key="1">
    <citation type="submission" date="2014-09" db="EMBL/GenBank/DDBJ databases">
        <authorList>
            <person name="Magalhaes I.L.F."/>
            <person name="Oliveira U."/>
            <person name="Santos F.R."/>
            <person name="Vidigal T.H.D.A."/>
            <person name="Brescovit A.D."/>
            <person name="Santos A.J."/>
        </authorList>
    </citation>
    <scope>NUCLEOTIDE SEQUENCE</scope>
    <source>
        <tissue evidence="2">Shoot tissue taken approximately 20 cm above the soil surface</tissue>
    </source>
</reference>
<feature type="region of interest" description="Disordered" evidence="1">
    <location>
        <begin position="21"/>
        <end position="50"/>
    </location>
</feature>
<accession>A0A0A9GRA6</accession>
<evidence type="ECO:0000256" key="1">
    <source>
        <dbReference type="SAM" id="MobiDB-lite"/>
    </source>
</evidence>
<sequence length="50" mass="5532">MCCHCTSSSEMRHHHWQAHACRGSRNSGNLVDGLQGDPGSRKHPRQSCTS</sequence>
<organism evidence="2">
    <name type="scientific">Arundo donax</name>
    <name type="common">Giant reed</name>
    <name type="synonym">Donax arundinaceus</name>
    <dbReference type="NCBI Taxonomy" id="35708"/>
    <lineage>
        <taxon>Eukaryota</taxon>
        <taxon>Viridiplantae</taxon>
        <taxon>Streptophyta</taxon>
        <taxon>Embryophyta</taxon>
        <taxon>Tracheophyta</taxon>
        <taxon>Spermatophyta</taxon>
        <taxon>Magnoliopsida</taxon>
        <taxon>Liliopsida</taxon>
        <taxon>Poales</taxon>
        <taxon>Poaceae</taxon>
        <taxon>PACMAD clade</taxon>
        <taxon>Arundinoideae</taxon>
        <taxon>Arundineae</taxon>
        <taxon>Arundo</taxon>
    </lineage>
</organism>
<feature type="compositionally biased region" description="Basic residues" evidence="1">
    <location>
        <begin position="41"/>
        <end position="50"/>
    </location>
</feature>
<evidence type="ECO:0000313" key="2">
    <source>
        <dbReference type="EMBL" id="JAE27665.1"/>
    </source>
</evidence>
<proteinExistence type="predicted"/>
<dbReference type="AlphaFoldDB" id="A0A0A9GRA6"/>
<dbReference type="EMBL" id="GBRH01170231">
    <property type="protein sequence ID" value="JAE27665.1"/>
    <property type="molecule type" value="Transcribed_RNA"/>
</dbReference>
<name>A0A0A9GRA6_ARUDO</name>
<reference evidence="2" key="2">
    <citation type="journal article" date="2015" name="Data Brief">
        <title>Shoot transcriptome of the giant reed, Arundo donax.</title>
        <authorList>
            <person name="Barrero R.A."/>
            <person name="Guerrero F.D."/>
            <person name="Moolhuijzen P."/>
            <person name="Goolsby J.A."/>
            <person name="Tidwell J."/>
            <person name="Bellgard S.E."/>
            <person name="Bellgard M.I."/>
        </authorList>
    </citation>
    <scope>NUCLEOTIDE SEQUENCE</scope>
    <source>
        <tissue evidence="2">Shoot tissue taken approximately 20 cm above the soil surface</tissue>
    </source>
</reference>